<dbReference type="Proteomes" id="UP000030518">
    <property type="component" value="Unassembled WGS sequence"/>
</dbReference>
<protein>
    <submittedName>
        <fullName evidence="2">Uncharacterized protein</fullName>
    </submittedName>
</protein>
<reference evidence="2 3" key="1">
    <citation type="submission" date="2014-09" db="EMBL/GenBank/DDBJ databases">
        <title>Genome sequences of Lysobacter dokdonensis DS-58.</title>
        <authorList>
            <person name="Kim J.F."/>
            <person name="Kwak M.-J."/>
        </authorList>
    </citation>
    <scope>NUCLEOTIDE SEQUENCE [LARGE SCALE GENOMIC DNA]</scope>
    <source>
        <strain evidence="2 3">DS-58</strain>
    </source>
</reference>
<comment type="caution">
    <text evidence="2">The sequence shown here is derived from an EMBL/GenBank/DDBJ whole genome shotgun (WGS) entry which is preliminary data.</text>
</comment>
<name>A0A0A2WI19_9GAMM</name>
<dbReference type="AlphaFoldDB" id="A0A0A2WI19"/>
<proteinExistence type="predicted"/>
<evidence type="ECO:0000313" key="2">
    <source>
        <dbReference type="EMBL" id="KGQ17905.1"/>
    </source>
</evidence>
<evidence type="ECO:0000256" key="1">
    <source>
        <dbReference type="SAM" id="Coils"/>
    </source>
</evidence>
<accession>A0A0A2WI19</accession>
<dbReference type="PATRIC" id="fig|1300345.3.peg.2810"/>
<keyword evidence="1" id="KW-0175">Coiled coil</keyword>
<keyword evidence="3" id="KW-1185">Reference proteome</keyword>
<dbReference type="EMBL" id="JRKJ01000023">
    <property type="protein sequence ID" value="KGQ17905.1"/>
    <property type="molecule type" value="Genomic_DNA"/>
</dbReference>
<feature type="coiled-coil region" evidence="1">
    <location>
        <begin position="5"/>
        <end position="32"/>
    </location>
</feature>
<gene>
    <name evidence="2" type="ORF">LF41_1759</name>
</gene>
<organism evidence="2 3">
    <name type="scientific">Lysobacter dokdonensis DS-58</name>
    <dbReference type="NCBI Taxonomy" id="1300345"/>
    <lineage>
        <taxon>Bacteria</taxon>
        <taxon>Pseudomonadati</taxon>
        <taxon>Pseudomonadota</taxon>
        <taxon>Gammaproteobacteria</taxon>
        <taxon>Lysobacterales</taxon>
        <taxon>Lysobacteraceae</taxon>
        <taxon>Noviluteimonas</taxon>
    </lineage>
</organism>
<dbReference type="RefSeq" id="WP_036171225.1">
    <property type="nucleotide sequence ID" value="NZ_JRKJ01000023.1"/>
</dbReference>
<sequence>MGIDLDYFEKRVRSLEQALHRLQHDLEDAHEIAGRIVEEYQQWVKSETPGRELILRRLEELIVRGSPRSVYAKTLVLEFGISRTKSYQMVKDYLVERDAANATQRAALNGDVFSASTLR</sequence>
<evidence type="ECO:0000313" key="3">
    <source>
        <dbReference type="Proteomes" id="UP000030518"/>
    </source>
</evidence>